<dbReference type="Proteomes" id="UP000680038">
    <property type="component" value="Unassembled WGS sequence"/>
</dbReference>
<dbReference type="AlphaFoldDB" id="A0A916J957"/>
<comment type="caution">
    <text evidence="2">The sequence shown here is derived from an EMBL/GenBank/DDBJ whole genome shotgun (WGS) entry which is preliminary data.</text>
</comment>
<name>A0A916J957_9BACT</name>
<sequence length="80" mass="8955">MDIKKLKANYQIAQLRAGSDPSEANLAILEQARQEYEAALDPESEKKMEDQDLDPEPDSDQDPQIQPITNNPLKTTQSVS</sequence>
<accession>A0A916J957</accession>
<evidence type="ECO:0000256" key="1">
    <source>
        <dbReference type="SAM" id="MobiDB-lite"/>
    </source>
</evidence>
<feature type="region of interest" description="Disordered" evidence="1">
    <location>
        <begin position="38"/>
        <end position="80"/>
    </location>
</feature>
<organism evidence="2 3">
    <name type="scientific">Dyadobacter helix</name>
    <dbReference type="NCBI Taxonomy" id="2822344"/>
    <lineage>
        <taxon>Bacteria</taxon>
        <taxon>Pseudomonadati</taxon>
        <taxon>Bacteroidota</taxon>
        <taxon>Cytophagia</taxon>
        <taxon>Cytophagales</taxon>
        <taxon>Spirosomataceae</taxon>
        <taxon>Dyadobacter</taxon>
    </lineage>
</organism>
<gene>
    <name evidence="2" type="ORF">DYBT9275_00899</name>
</gene>
<proteinExistence type="predicted"/>
<feature type="compositionally biased region" description="Acidic residues" evidence="1">
    <location>
        <begin position="51"/>
        <end position="61"/>
    </location>
</feature>
<feature type="compositionally biased region" description="Polar residues" evidence="1">
    <location>
        <begin position="62"/>
        <end position="80"/>
    </location>
</feature>
<protein>
    <submittedName>
        <fullName evidence="2">Uncharacterized protein</fullName>
    </submittedName>
</protein>
<evidence type="ECO:0000313" key="3">
    <source>
        <dbReference type="Proteomes" id="UP000680038"/>
    </source>
</evidence>
<dbReference type="RefSeq" id="WP_215237607.1">
    <property type="nucleotide sequence ID" value="NZ_CAJRAF010000001.1"/>
</dbReference>
<keyword evidence="3" id="KW-1185">Reference proteome</keyword>
<dbReference type="EMBL" id="CAJRAF010000001">
    <property type="protein sequence ID" value="CAG4992127.1"/>
    <property type="molecule type" value="Genomic_DNA"/>
</dbReference>
<evidence type="ECO:0000313" key="2">
    <source>
        <dbReference type="EMBL" id="CAG4992127.1"/>
    </source>
</evidence>
<reference evidence="2" key="1">
    <citation type="submission" date="2021-04" db="EMBL/GenBank/DDBJ databases">
        <authorList>
            <person name="Rodrigo-Torres L."/>
            <person name="Arahal R. D."/>
            <person name="Lucena T."/>
        </authorList>
    </citation>
    <scope>NUCLEOTIDE SEQUENCE</scope>
    <source>
        <strain evidence="2">CECT 9275</strain>
    </source>
</reference>